<proteinExistence type="predicted"/>
<name>L0DPA5_SINAD</name>
<keyword evidence="3 5" id="KW-0012">Acyltransferase</keyword>
<evidence type="ECO:0000313" key="6">
    <source>
        <dbReference type="Proteomes" id="UP000010798"/>
    </source>
</evidence>
<dbReference type="RefSeq" id="WP_015250275.1">
    <property type="nucleotide sequence ID" value="NC_019892.1"/>
</dbReference>
<protein>
    <submittedName>
        <fullName evidence="5">1-acyl-sn-glycerol-3-phosphate acyltransferase</fullName>
    </submittedName>
</protein>
<reference evidence="5 6" key="1">
    <citation type="submission" date="2012-02" db="EMBL/GenBank/DDBJ databases">
        <title>Complete sequence of chromosome of Singulisphaera acidiphila DSM 18658.</title>
        <authorList>
            <consortium name="US DOE Joint Genome Institute (JGI-PGF)"/>
            <person name="Lucas S."/>
            <person name="Copeland A."/>
            <person name="Lapidus A."/>
            <person name="Glavina del Rio T."/>
            <person name="Dalin E."/>
            <person name="Tice H."/>
            <person name="Bruce D."/>
            <person name="Goodwin L."/>
            <person name="Pitluck S."/>
            <person name="Peters L."/>
            <person name="Ovchinnikova G."/>
            <person name="Chertkov O."/>
            <person name="Kyrpides N."/>
            <person name="Mavromatis K."/>
            <person name="Ivanova N."/>
            <person name="Brettin T."/>
            <person name="Detter J.C."/>
            <person name="Han C."/>
            <person name="Larimer F."/>
            <person name="Land M."/>
            <person name="Hauser L."/>
            <person name="Markowitz V."/>
            <person name="Cheng J.-F."/>
            <person name="Hugenholtz P."/>
            <person name="Woyke T."/>
            <person name="Wu D."/>
            <person name="Tindall B."/>
            <person name="Pomrenke H."/>
            <person name="Brambilla E."/>
            <person name="Klenk H.-P."/>
            <person name="Eisen J.A."/>
        </authorList>
    </citation>
    <scope>NUCLEOTIDE SEQUENCE [LARGE SCALE GENOMIC DNA]</scope>
    <source>
        <strain evidence="6">ATCC BAA-1392 / DSM 18658 / VKM B-2454 / MOB10</strain>
    </source>
</reference>
<accession>L0DPA5</accession>
<dbReference type="Pfam" id="PF01553">
    <property type="entry name" value="Acyltransferase"/>
    <property type="match status" value="1"/>
</dbReference>
<evidence type="ECO:0000256" key="2">
    <source>
        <dbReference type="ARBA" id="ARBA00022679"/>
    </source>
</evidence>
<dbReference type="AlphaFoldDB" id="L0DPA5"/>
<dbReference type="STRING" id="886293.Sinac_7153"/>
<feature type="domain" description="Phospholipid/glycerol acyltransferase" evidence="4">
    <location>
        <begin position="66"/>
        <end position="185"/>
    </location>
</feature>
<comment type="pathway">
    <text evidence="1">Lipid metabolism.</text>
</comment>
<evidence type="ECO:0000256" key="1">
    <source>
        <dbReference type="ARBA" id="ARBA00005189"/>
    </source>
</evidence>
<dbReference type="GO" id="GO:0006654">
    <property type="term" value="P:phosphatidic acid biosynthetic process"/>
    <property type="evidence" value="ECO:0007669"/>
    <property type="project" value="TreeGrafter"/>
</dbReference>
<organism evidence="5 6">
    <name type="scientific">Singulisphaera acidiphila (strain ATCC BAA-1392 / DSM 18658 / VKM B-2454 / MOB10)</name>
    <dbReference type="NCBI Taxonomy" id="886293"/>
    <lineage>
        <taxon>Bacteria</taxon>
        <taxon>Pseudomonadati</taxon>
        <taxon>Planctomycetota</taxon>
        <taxon>Planctomycetia</taxon>
        <taxon>Isosphaerales</taxon>
        <taxon>Isosphaeraceae</taxon>
        <taxon>Singulisphaera</taxon>
    </lineage>
</organism>
<dbReference type="PANTHER" id="PTHR10434:SF11">
    <property type="entry name" value="1-ACYL-SN-GLYCEROL-3-PHOSPHATE ACYLTRANSFERASE"/>
    <property type="match status" value="1"/>
</dbReference>
<evidence type="ECO:0000259" key="4">
    <source>
        <dbReference type="SMART" id="SM00563"/>
    </source>
</evidence>
<dbReference type="eggNOG" id="COG0204">
    <property type="taxonomic scope" value="Bacteria"/>
</dbReference>
<evidence type="ECO:0000256" key="3">
    <source>
        <dbReference type="ARBA" id="ARBA00023315"/>
    </source>
</evidence>
<keyword evidence="6" id="KW-1185">Reference proteome</keyword>
<dbReference type="HOGENOM" id="CLU_027938_4_5_0"/>
<sequence>MDSWNYKPASGLELPPVEQARSLQRESGLASDFWHHVCHSLSRAYFRLYHRMHVEGAEHLPKEPPFILIANHSSHLDALALASAMPRRLCGRVFPVAAGDVFFETPVTSIASALILNALPMWRKRCGPHALAELRTRLIGEPCGFILFPEGTRSRDGQMQPFKAGLGMLTAGTTVPIVPCHLTRTFEAFPPGARFPRPRKVSLKIGPPLHFDGVPNGREGWQQVVSDAEAAVRRLADPS</sequence>
<dbReference type="CDD" id="cd07989">
    <property type="entry name" value="LPLAT_AGPAT-like"/>
    <property type="match status" value="1"/>
</dbReference>
<dbReference type="Proteomes" id="UP000010798">
    <property type="component" value="Chromosome"/>
</dbReference>
<dbReference type="GO" id="GO:0003841">
    <property type="term" value="F:1-acylglycerol-3-phosphate O-acyltransferase activity"/>
    <property type="evidence" value="ECO:0007669"/>
    <property type="project" value="TreeGrafter"/>
</dbReference>
<gene>
    <name evidence="5" type="ordered locus">Sinac_7153</name>
</gene>
<dbReference type="PANTHER" id="PTHR10434">
    <property type="entry name" value="1-ACYL-SN-GLYCEROL-3-PHOSPHATE ACYLTRANSFERASE"/>
    <property type="match status" value="1"/>
</dbReference>
<dbReference type="EMBL" id="CP003364">
    <property type="protein sequence ID" value="AGA31204.1"/>
    <property type="molecule type" value="Genomic_DNA"/>
</dbReference>
<keyword evidence="2 5" id="KW-0808">Transferase</keyword>
<evidence type="ECO:0000313" key="5">
    <source>
        <dbReference type="EMBL" id="AGA31204.1"/>
    </source>
</evidence>
<dbReference type="InterPro" id="IPR002123">
    <property type="entry name" value="Plipid/glycerol_acylTrfase"/>
</dbReference>
<dbReference type="SMART" id="SM00563">
    <property type="entry name" value="PlsC"/>
    <property type="match status" value="1"/>
</dbReference>
<dbReference type="SUPFAM" id="SSF69593">
    <property type="entry name" value="Glycerol-3-phosphate (1)-acyltransferase"/>
    <property type="match status" value="1"/>
</dbReference>
<dbReference type="OrthoDB" id="9803035at2"/>
<dbReference type="KEGG" id="saci:Sinac_7153"/>